<sequence length="141" mass="16051">MNGYPLTVADPANRGYLNLRNNKHFAVVHGREARVFQTSAEIAAKIADDRQAHQQAPPANLNAAEQADWTFFYNYLTDIQSYDYTRWQNPQTWSDKLTRARGALKILRLRSAGTITRALVSYDNSGKAHWTGPKPQGWEQM</sequence>
<name>A0ABR4AD86_9LECA</name>
<evidence type="ECO:0000313" key="1">
    <source>
        <dbReference type="EMBL" id="KAL2042801.1"/>
    </source>
</evidence>
<proteinExistence type="predicted"/>
<comment type="caution">
    <text evidence="1">The sequence shown here is derived from an EMBL/GenBank/DDBJ whole genome shotgun (WGS) entry which is preliminary data.</text>
</comment>
<dbReference type="Proteomes" id="UP001590950">
    <property type="component" value="Unassembled WGS sequence"/>
</dbReference>
<protein>
    <submittedName>
        <fullName evidence="1">Uncharacterized protein</fullName>
    </submittedName>
</protein>
<gene>
    <name evidence="1" type="ORF">N7G274_004560</name>
</gene>
<organism evidence="1 2">
    <name type="scientific">Stereocaulon virgatum</name>
    <dbReference type="NCBI Taxonomy" id="373712"/>
    <lineage>
        <taxon>Eukaryota</taxon>
        <taxon>Fungi</taxon>
        <taxon>Dikarya</taxon>
        <taxon>Ascomycota</taxon>
        <taxon>Pezizomycotina</taxon>
        <taxon>Lecanoromycetes</taxon>
        <taxon>OSLEUM clade</taxon>
        <taxon>Lecanoromycetidae</taxon>
        <taxon>Lecanorales</taxon>
        <taxon>Lecanorineae</taxon>
        <taxon>Stereocaulaceae</taxon>
        <taxon>Stereocaulon</taxon>
    </lineage>
</organism>
<keyword evidence="2" id="KW-1185">Reference proteome</keyword>
<accession>A0ABR4AD86</accession>
<evidence type="ECO:0000313" key="2">
    <source>
        <dbReference type="Proteomes" id="UP001590950"/>
    </source>
</evidence>
<reference evidence="1 2" key="1">
    <citation type="submission" date="2024-09" db="EMBL/GenBank/DDBJ databases">
        <title>Rethinking Asexuality: The Enigmatic Case of Functional Sexual Genes in Lepraria (Stereocaulaceae).</title>
        <authorList>
            <person name="Doellman M."/>
            <person name="Sun Y."/>
            <person name="Barcenas-Pena A."/>
            <person name="Lumbsch H.T."/>
            <person name="Grewe F."/>
        </authorList>
    </citation>
    <scope>NUCLEOTIDE SEQUENCE [LARGE SCALE GENOMIC DNA]</scope>
    <source>
        <strain evidence="1 2">Mercado 3170</strain>
    </source>
</reference>
<dbReference type="EMBL" id="JBEFKJ010000013">
    <property type="protein sequence ID" value="KAL2042801.1"/>
    <property type="molecule type" value="Genomic_DNA"/>
</dbReference>